<reference evidence="5 6" key="1">
    <citation type="journal article" date="2015" name="Genome Announc.">
        <title>Expanding the biotechnology potential of lactobacilli through comparative genomics of 213 strains and associated genera.</title>
        <authorList>
            <person name="Sun Z."/>
            <person name="Harris H.M."/>
            <person name="McCann A."/>
            <person name="Guo C."/>
            <person name="Argimon S."/>
            <person name="Zhang W."/>
            <person name="Yang X."/>
            <person name="Jeffery I.B."/>
            <person name="Cooney J.C."/>
            <person name="Kagawa T.F."/>
            <person name="Liu W."/>
            <person name="Song Y."/>
            <person name="Salvetti E."/>
            <person name="Wrobel A."/>
            <person name="Rasinkangas P."/>
            <person name="Parkhill J."/>
            <person name="Rea M.C."/>
            <person name="O'Sullivan O."/>
            <person name="Ritari J."/>
            <person name="Douillard F.P."/>
            <person name="Paul Ross R."/>
            <person name="Yang R."/>
            <person name="Briner A.E."/>
            <person name="Felis G.E."/>
            <person name="de Vos W.M."/>
            <person name="Barrangou R."/>
            <person name="Klaenhammer T.R."/>
            <person name="Caufield P.W."/>
            <person name="Cui Y."/>
            <person name="Zhang H."/>
            <person name="O'Toole P.W."/>
        </authorList>
    </citation>
    <scope>NUCLEOTIDE SEQUENCE [LARGE SCALE GENOMIC DNA]</scope>
    <source>
        <strain evidence="5 6">DSM 13345</strain>
    </source>
</reference>
<dbReference type="RefSeq" id="WP_056968793.1">
    <property type="nucleotide sequence ID" value="NZ_AZEQ01000042.1"/>
</dbReference>
<comment type="caution">
    <text evidence="5">The sequence shown here is derived from an EMBL/GenBank/DDBJ whole genome shotgun (WGS) entry which is preliminary data.</text>
</comment>
<dbReference type="SUPFAM" id="SSF103481">
    <property type="entry name" value="Multidrug resistance efflux transporter EmrE"/>
    <property type="match status" value="2"/>
</dbReference>
<accession>A0A0R1NPX7</accession>
<dbReference type="Proteomes" id="UP000050901">
    <property type="component" value="Unassembled WGS sequence"/>
</dbReference>
<dbReference type="AlphaFoldDB" id="A0A0R1NPX7"/>
<feature type="domain" description="EamA" evidence="4">
    <location>
        <begin position="4"/>
        <end position="147"/>
    </location>
</feature>
<evidence type="ECO:0000313" key="5">
    <source>
        <dbReference type="EMBL" id="KRL22446.1"/>
    </source>
</evidence>
<keyword evidence="3" id="KW-0472">Membrane</keyword>
<dbReference type="PANTHER" id="PTHR22911:SF137">
    <property type="entry name" value="SOLUTE CARRIER FAMILY 35 MEMBER G2-RELATED"/>
    <property type="match status" value="1"/>
</dbReference>
<feature type="transmembrane region" description="Helical" evidence="3">
    <location>
        <begin position="5"/>
        <end position="28"/>
    </location>
</feature>
<evidence type="ECO:0000259" key="4">
    <source>
        <dbReference type="Pfam" id="PF00892"/>
    </source>
</evidence>
<feature type="transmembrane region" description="Helical" evidence="3">
    <location>
        <begin position="159"/>
        <end position="179"/>
    </location>
</feature>
<protein>
    <submittedName>
        <fullName evidence="5">Integral membrane protein domain protein</fullName>
    </submittedName>
</protein>
<comment type="similarity">
    <text evidence="2">Belongs to the EamA transporter family.</text>
</comment>
<feature type="domain" description="EamA" evidence="4">
    <location>
        <begin position="159"/>
        <end position="298"/>
    </location>
</feature>
<evidence type="ECO:0000256" key="1">
    <source>
        <dbReference type="ARBA" id="ARBA00004127"/>
    </source>
</evidence>
<dbReference type="InterPro" id="IPR037185">
    <property type="entry name" value="EmrE-like"/>
</dbReference>
<dbReference type="PATRIC" id="fig|1423771.3.peg.1603"/>
<evidence type="ECO:0000256" key="2">
    <source>
        <dbReference type="ARBA" id="ARBA00007362"/>
    </source>
</evidence>
<comment type="subcellular location">
    <subcellularLocation>
        <location evidence="1">Endomembrane system</location>
        <topology evidence="1">Multi-pass membrane protein</topology>
    </subcellularLocation>
</comment>
<evidence type="ECO:0000256" key="3">
    <source>
        <dbReference type="SAM" id="Phobius"/>
    </source>
</evidence>
<feature type="transmembrane region" description="Helical" evidence="3">
    <location>
        <begin position="34"/>
        <end position="56"/>
    </location>
</feature>
<keyword evidence="3" id="KW-0812">Transmembrane</keyword>
<feature type="transmembrane region" description="Helical" evidence="3">
    <location>
        <begin position="200"/>
        <end position="218"/>
    </location>
</feature>
<dbReference type="GO" id="GO:0016020">
    <property type="term" value="C:membrane"/>
    <property type="evidence" value="ECO:0007669"/>
    <property type="project" value="InterPro"/>
</dbReference>
<evidence type="ECO:0000313" key="6">
    <source>
        <dbReference type="Proteomes" id="UP000050901"/>
    </source>
</evidence>
<dbReference type="EMBL" id="AZEQ01000042">
    <property type="protein sequence ID" value="KRL22446.1"/>
    <property type="molecule type" value="Genomic_DNA"/>
</dbReference>
<feature type="transmembrane region" description="Helical" evidence="3">
    <location>
        <begin position="77"/>
        <end position="97"/>
    </location>
</feature>
<proteinExistence type="inferred from homology"/>
<dbReference type="PANTHER" id="PTHR22911">
    <property type="entry name" value="ACYL-MALONYL CONDENSING ENZYME-RELATED"/>
    <property type="match status" value="1"/>
</dbReference>
<feature type="transmembrane region" description="Helical" evidence="3">
    <location>
        <begin position="260"/>
        <end position="279"/>
    </location>
</feature>
<sequence length="311" mass="33676">MTSGVIAGITWALETLILGIALKMAPFISTQEAITLAPFVSTFIHDGFSAIWATLYNSLRGNEREVRKILKTQSGKFVILAAIIGGPVGMTGYVLTVNNLGPSIGAVASAIFPAVGAVLAYFFLKEKMQWYQWMFLVITLLGVYGLSNSSTLNVRNLSLGLIGIIMCTFGWGIEAVILAKSLKNDDVKDAYALQIRQTTSAIVYGGIILPIINGWPLVISLFTNPKTEEVVLVIALAGLFATISYLFYYKAISKIGPSKAMALDVTYAAWAVIFTVLFFHDVHIITKSTIVCTAIVLVCGILSATDYRELI</sequence>
<dbReference type="Pfam" id="PF00892">
    <property type="entry name" value="EamA"/>
    <property type="match status" value="2"/>
</dbReference>
<name>A0A0R1NPX7_LIMMU</name>
<gene>
    <name evidence="5" type="ORF">FC47_GL001576</name>
</gene>
<keyword evidence="3" id="KW-1133">Transmembrane helix</keyword>
<feature type="transmembrane region" description="Helical" evidence="3">
    <location>
        <begin position="103"/>
        <end position="123"/>
    </location>
</feature>
<feature type="transmembrane region" description="Helical" evidence="3">
    <location>
        <begin position="285"/>
        <end position="305"/>
    </location>
</feature>
<dbReference type="InterPro" id="IPR000620">
    <property type="entry name" value="EamA_dom"/>
</dbReference>
<organism evidence="5 6">
    <name type="scientific">Limosilactobacillus mucosae DSM 13345</name>
    <dbReference type="NCBI Taxonomy" id="1423771"/>
    <lineage>
        <taxon>Bacteria</taxon>
        <taxon>Bacillati</taxon>
        <taxon>Bacillota</taxon>
        <taxon>Bacilli</taxon>
        <taxon>Lactobacillales</taxon>
        <taxon>Lactobacillaceae</taxon>
        <taxon>Limosilactobacillus</taxon>
    </lineage>
</organism>
<feature type="transmembrane region" description="Helical" evidence="3">
    <location>
        <begin position="230"/>
        <end position="248"/>
    </location>
</feature>
<feature type="transmembrane region" description="Helical" evidence="3">
    <location>
        <begin position="130"/>
        <end position="147"/>
    </location>
</feature>